<protein>
    <submittedName>
        <fullName evidence="1">Uncharacterized protein</fullName>
    </submittedName>
</protein>
<reference evidence="1 2" key="1">
    <citation type="submission" date="2011-11" db="EMBL/GenBank/DDBJ databases">
        <title>Complete genome sequence of thermophilic Geobacillus thermoleovorans CCB_US3_UF5.</title>
        <authorList>
            <person name="Muhd Sakaff M.K.L."/>
            <person name="Abdul Rahman A.Y."/>
            <person name="Saito J.A."/>
            <person name="Hou S."/>
            <person name="Alam M."/>
        </authorList>
    </citation>
    <scope>NUCLEOTIDE SEQUENCE [LARGE SCALE GENOMIC DNA]</scope>
    <source>
        <strain evidence="1 2">CCB_US3_UF5</strain>
    </source>
</reference>
<dbReference type="Proteomes" id="UP000005636">
    <property type="component" value="Chromosome"/>
</dbReference>
<evidence type="ECO:0000313" key="1">
    <source>
        <dbReference type="EMBL" id="AEV17563.1"/>
    </source>
</evidence>
<sequence>MRNRKENHENFMQTVQFSYYTKNATAWFPPEAKWNLL</sequence>
<organism evidence="1 2">
    <name type="scientific">Geobacillus thermoleovorans CCB_US3_UF5</name>
    <dbReference type="NCBI Taxonomy" id="1111068"/>
    <lineage>
        <taxon>Bacteria</taxon>
        <taxon>Bacillati</taxon>
        <taxon>Bacillota</taxon>
        <taxon>Bacilli</taxon>
        <taxon>Bacillales</taxon>
        <taxon>Anoxybacillaceae</taxon>
        <taxon>Geobacillus</taxon>
        <taxon>Geobacillus thermoleovorans group</taxon>
    </lineage>
</organism>
<accession>A0ABN3ZQE6</accession>
<proteinExistence type="predicted"/>
<keyword evidence="2" id="KW-1185">Reference proteome</keyword>
<evidence type="ECO:0000313" key="2">
    <source>
        <dbReference type="Proteomes" id="UP000005636"/>
    </source>
</evidence>
<gene>
    <name evidence="1" type="ORF">GTCCBUS3UF5_2370</name>
</gene>
<name>A0ABN3ZQE6_GEOTH</name>
<dbReference type="EMBL" id="CP003125">
    <property type="protein sequence ID" value="AEV17563.1"/>
    <property type="molecule type" value="Genomic_DNA"/>
</dbReference>